<keyword evidence="7" id="KW-1185">Reference proteome</keyword>
<dbReference type="InterPro" id="IPR050204">
    <property type="entry name" value="AraC_XylS_family_regulators"/>
</dbReference>
<gene>
    <name evidence="6" type="ORF">ACK2TP_10585</name>
</gene>
<evidence type="ECO:0000313" key="7">
    <source>
        <dbReference type="Proteomes" id="UP001634747"/>
    </source>
</evidence>
<evidence type="ECO:0000259" key="5">
    <source>
        <dbReference type="PROSITE" id="PS01124"/>
    </source>
</evidence>
<dbReference type="PANTHER" id="PTHR46796">
    <property type="entry name" value="HTH-TYPE TRANSCRIPTIONAL ACTIVATOR RHAS-RELATED"/>
    <property type="match status" value="1"/>
</dbReference>
<organism evidence="6 7">
    <name type="scientific">Terriglobus aquaticus</name>
    <dbReference type="NCBI Taxonomy" id="940139"/>
    <lineage>
        <taxon>Bacteria</taxon>
        <taxon>Pseudomonadati</taxon>
        <taxon>Acidobacteriota</taxon>
        <taxon>Terriglobia</taxon>
        <taxon>Terriglobales</taxon>
        <taxon>Acidobacteriaceae</taxon>
        <taxon>Terriglobus</taxon>
    </lineage>
</organism>
<feature type="domain" description="HTH araC/xylS-type" evidence="5">
    <location>
        <begin position="103"/>
        <end position="201"/>
    </location>
</feature>
<comment type="caution">
    <text evidence="6">The sequence shown here is derived from an EMBL/GenBank/DDBJ whole genome shotgun (WGS) entry which is preliminary data.</text>
</comment>
<dbReference type="InterPro" id="IPR020449">
    <property type="entry name" value="Tscrpt_reg_AraC-type_HTH"/>
</dbReference>
<evidence type="ECO:0000313" key="6">
    <source>
        <dbReference type="EMBL" id="MFN2976207.1"/>
    </source>
</evidence>
<dbReference type="SUPFAM" id="SSF46689">
    <property type="entry name" value="Homeodomain-like"/>
    <property type="match status" value="2"/>
</dbReference>
<reference evidence="6 7" key="1">
    <citation type="submission" date="2024-12" db="EMBL/GenBank/DDBJ databases">
        <authorList>
            <person name="Lee Y."/>
        </authorList>
    </citation>
    <scope>NUCLEOTIDE SEQUENCE [LARGE SCALE GENOMIC DNA]</scope>
    <source>
        <strain evidence="6 7">03SUJ4</strain>
    </source>
</reference>
<dbReference type="PROSITE" id="PS01124">
    <property type="entry name" value="HTH_ARAC_FAMILY_2"/>
    <property type="match status" value="1"/>
</dbReference>
<keyword evidence="3" id="KW-0804">Transcription</keyword>
<dbReference type="PANTHER" id="PTHR46796:SF6">
    <property type="entry name" value="ARAC SUBFAMILY"/>
    <property type="match status" value="1"/>
</dbReference>
<proteinExistence type="predicted"/>
<sequence>MRECTHHQAANSTAPTQKRKLFLIQDASRKPSSLAMVHRAGANALLPGPAWIEQDGKRVRILLINPGAGSFVTEGTREDAALTPVCVPPAQLAENGLSPSQFRRVLAFIADRLSRNLKLSDLAREAGLSAAYFSQRFKCSTGTSPHQYLLRLRICKAKTLLEESESPIIDIAAECGFRTQQHFARIFRRLTRVTPTEYRRQRQRSDYASAAPTLLDRRHILSQDDRTPAGSGPLKSGSLDTLPGSAIHP</sequence>
<dbReference type="EMBL" id="JBJYXY010000001">
    <property type="protein sequence ID" value="MFN2976207.1"/>
    <property type="molecule type" value="Genomic_DNA"/>
</dbReference>
<dbReference type="Proteomes" id="UP001634747">
    <property type="component" value="Unassembled WGS sequence"/>
</dbReference>
<evidence type="ECO:0000256" key="4">
    <source>
        <dbReference type="SAM" id="MobiDB-lite"/>
    </source>
</evidence>
<feature type="compositionally biased region" description="Basic and acidic residues" evidence="4">
    <location>
        <begin position="218"/>
        <end position="227"/>
    </location>
</feature>
<evidence type="ECO:0000256" key="1">
    <source>
        <dbReference type="ARBA" id="ARBA00023015"/>
    </source>
</evidence>
<dbReference type="InterPro" id="IPR009057">
    <property type="entry name" value="Homeodomain-like_sf"/>
</dbReference>
<keyword evidence="2" id="KW-0238">DNA-binding</keyword>
<dbReference type="Pfam" id="PF12833">
    <property type="entry name" value="HTH_18"/>
    <property type="match status" value="1"/>
</dbReference>
<name>A0ABW9KMA2_9BACT</name>
<dbReference type="PROSITE" id="PS00041">
    <property type="entry name" value="HTH_ARAC_FAMILY_1"/>
    <property type="match status" value="1"/>
</dbReference>
<dbReference type="InterPro" id="IPR018062">
    <property type="entry name" value="HTH_AraC-typ_CS"/>
</dbReference>
<dbReference type="PRINTS" id="PR00032">
    <property type="entry name" value="HTHARAC"/>
</dbReference>
<dbReference type="Gene3D" id="1.10.10.60">
    <property type="entry name" value="Homeodomain-like"/>
    <property type="match status" value="2"/>
</dbReference>
<keyword evidence="1" id="KW-0805">Transcription regulation</keyword>
<protein>
    <submittedName>
        <fullName evidence="6">Helix-turn-helix domain-containing protein</fullName>
    </submittedName>
</protein>
<dbReference type="RefSeq" id="WP_263412305.1">
    <property type="nucleotide sequence ID" value="NZ_BAABBH010000001.1"/>
</dbReference>
<accession>A0ABW9KMA2</accession>
<evidence type="ECO:0000256" key="3">
    <source>
        <dbReference type="ARBA" id="ARBA00023163"/>
    </source>
</evidence>
<evidence type="ECO:0000256" key="2">
    <source>
        <dbReference type="ARBA" id="ARBA00023125"/>
    </source>
</evidence>
<dbReference type="SMART" id="SM00342">
    <property type="entry name" value="HTH_ARAC"/>
    <property type="match status" value="1"/>
</dbReference>
<dbReference type="InterPro" id="IPR018060">
    <property type="entry name" value="HTH_AraC"/>
</dbReference>
<feature type="region of interest" description="Disordered" evidence="4">
    <location>
        <begin position="218"/>
        <end position="249"/>
    </location>
</feature>